<feature type="compositionally biased region" description="Basic and acidic residues" evidence="1">
    <location>
        <begin position="71"/>
        <end position="91"/>
    </location>
</feature>
<evidence type="ECO:0000313" key="3">
    <source>
        <dbReference type="Proteomes" id="UP000886595"/>
    </source>
</evidence>
<evidence type="ECO:0000256" key="1">
    <source>
        <dbReference type="SAM" id="MobiDB-lite"/>
    </source>
</evidence>
<dbReference type="Proteomes" id="UP000886595">
    <property type="component" value="Unassembled WGS sequence"/>
</dbReference>
<comment type="caution">
    <text evidence="2">The sequence shown here is derived from an EMBL/GenBank/DDBJ whole genome shotgun (WGS) entry which is preliminary data.</text>
</comment>
<gene>
    <name evidence="2" type="ORF">Bca52824_003067</name>
</gene>
<proteinExistence type="predicted"/>
<name>A0A8X8BFH0_BRACI</name>
<feature type="region of interest" description="Disordered" evidence="1">
    <location>
        <begin position="42"/>
        <end position="94"/>
    </location>
</feature>
<reference evidence="2 3" key="1">
    <citation type="submission" date="2020-02" db="EMBL/GenBank/DDBJ databases">
        <authorList>
            <person name="Ma Q."/>
            <person name="Huang Y."/>
            <person name="Song X."/>
            <person name="Pei D."/>
        </authorList>
    </citation>
    <scope>NUCLEOTIDE SEQUENCE [LARGE SCALE GENOMIC DNA]</scope>
    <source>
        <strain evidence="2">Sxm20200214</strain>
        <tissue evidence="2">Leaf</tissue>
    </source>
</reference>
<dbReference type="EMBL" id="JAAMPC010000001">
    <property type="protein sequence ID" value="KAG2331887.1"/>
    <property type="molecule type" value="Genomic_DNA"/>
</dbReference>
<evidence type="ECO:0000313" key="2">
    <source>
        <dbReference type="EMBL" id="KAG2331887.1"/>
    </source>
</evidence>
<organism evidence="2 3">
    <name type="scientific">Brassica carinata</name>
    <name type="common">Ethiopian mustard</name>
    <name type="synonym">Abyssinian cabbage</name>
    <dbReference type="NCBI Taxonomy" id="52824"/>
    <lineage>
        <taxon>Eukaryota</taxon>
        <taxon>Viridiplantae</taxon>
        <taxon>Streptophyta</taxon>
        <taxon>Embryophyta</taxon>
        <taxon>Tracheophyta</taxon>
        <taxon>Spermatophyta</taxon>
        <taxon>Magnoliopsida</taxon>
        <taxon>eudicotyledons</taxon>
        <taxon>Gunneridae</taxon>
        <taxon>Pentapetalae</taxon>
        <taxon>rosids</taxon>
        <taxon>malvids</taxon>
        <taxon>Brassicales</taxon>
        <taxon>Brassicaceae</taxon>
        <taxon>Brassiceae</taxon>
        <taxon>Brassica</taxon>
    </lineage>
</organism>
<protein>
    <submittedName>
        <fullName evidence="2">Uncharacterized protein</fullName>
    </submittedName>
</protein>
<sequence>MFSITETSERKLGKFRNKCGLLKKLPSSKKFNTTRRYTRLFEAQNGHDLKPHPHEVHASHPTASSPPRVSTGERRTAHHRDTETTPEKNDSRPIQLHHLRMNSMNGELHRVNLEISSRVTEVSIFYPFASFTGDQTS</sequence>
<dbReference type="AlphaFoldDB" id="A0A8X8BFH0"/>
<accession>A0A8X8BFH0</accession>
<keyword evidence="3" id="KW-1185">Reference proteome</keyword>
<feature type="compositionally biased region" description="Basic and acidic residues" evidence="1">
    <location>
        <begin position="45"/>
        <end position="58"/>
    </location>
</feature>